<feature type="compositionally biased region" description="Acidic residues" evidence="1">
    <location>
        <begin position="560"/>
        <end position="569"/>
    </location>
</feature>
<name>A0ABD2KCD6_HETSC</name>
<feature type="domain" description="DUF7516" evidence="2">
    <location>
        <begin position="16"/>
        <end position="98"/>
    </location>
</feature>
<feature type="compositionally biased region" description="Pro residues" evidence="1">
    <location>
        <begin position="128"/>
        <end position="148"/>
    </location>
</feature>
<comment type="caution">
    <text evidence="3">The sequence shown here is derived from an EMBL/GenBank/DDBJ whole genome shotgun (WGS) entry which is preliminary data.</text>
</comment>
<sequence length="873" mass="94356">MASSAVMLSTSERNNMGRERLLSCLADCGAEHEPVVLLELQKTYFNKYDEYLNKAELRKFFSKGHIKQVFENFMPKDVEMATDVNATGSLFIKMKRPLQYALADTPKSAPLMVPKTSNTEGVRSTLVPLPPPPPPAPPVEQPTAPPAPSRSKTAVTTADKFKVPSSVVPGHRLLPSNQKESFSFAAGGFGGGTNGGTSAAAQSSADDLFDDFVPRDGTTGGGRGGGAATRNNSETSTLVAYEGEEDIGGKAEPTATRKPSLTTGRQMTTMKPKRSFWDYDGDLDDDEGIGAGDNGGEDGKAATGKAAATAANNRDDANARLRHCRYRRDDITAVVDNNKNQGGHDDEDEEDNSSWGGDLLGDSALEDGYQQMKRQQQQQQQAAAAAAVVAAAVALNSNSSSDRAAVTASTGRGGERSNNNTGGSGGGFGNAPSAMRRVRVGLMGNTNGNNGVGGGDAGKKHGGGGNNRNGGDNDHDEEDGDGIKNNNAIDRTVGSLLEAKWAEERQARDALVAERLRNRKQRDETATTAPAAGAALFTLNSSNNNSKKVNSNNNNNDAAWCDDDDEDVEEGGRVVAKRNVGEGMKQRFGQQQQGKYNNNSGSFSNKVTKPNLYGGNARFRDVPPPPFAPNLMSSDDDEEEEEKEDELVKQYMTDKREKKPSAQPQQQQHEDGAVQQQKGKGTNAKMMAFDDEEEEEYDEEEEEEGPMMMMTQKKEGEEDNDGELDDGAHHHDTTSPEELQDEETEQFYQQFAGSTTSSSKLAAKSKKFSEDERNKYVAQFSVVMGMLQNVNHIEFDKALARLSTNGDYRKAFPSAADLLAFITVNCPNIKAIKVSKQDVALLWSERSDELVSLLLQHVGKMILKKSVGKAYDY</sequence>
<feature type="compositionally biased region" description="Basic and acidic residues" evidence="1">
    <location>
        <begin position="646"/>
        <end position="660"/>
    </location>
</feature>
<dbReference type="InterPro" id="IPR055938">
    <property type="entry name" value="DUF7516"/>
</dbReference>
<evidence type="ECO:0000313" key="4">
    <source>
        <dbReference type="Proteomes" id="UP001620645"/>
    </source>
</evidence>
<feature type="compositionally biased region" description="Low complexity" evidence="1">
    <location>
        <begin position="541"/>
        <end position="556"/>
    </location>
</feature>
<evidence type="ECO:0000313" key="3">
    <source>
        <dbReference type="EMBL" id="KAL3100358.1"/>
    </source>
</evidence>
<dbReference type="EMBL" id="JBICCN010000031">
    <property type="protein sequence ID" value="KAL3100358.1"/>
    <property type="molecule type" value="Genomic_DNA"/>
</dbReference>
<evidence type="ECO:0000259" key="2">
    <source>
        <dbReference type="Pfam" id="PF24360"/>
    </source>
</evidence>
<feature type="region of interest" description="Disordered" evidence="1">
    <location>
        <begin position="335"/>
        <end position="363"/>
    </location>
</feature>
<evidence type="ECO:0000256" key="1">
    <source>
        <dbReference type="SAM" id="MobiDB-lite"/>
    </source>
</evidence>
<proteinExistence type="predicted"/>
<feature type="region of interest" description="Disordered" evidence="1">
    <location>
        <begin position="396"/>
        <end position="487"/>
    </location>
</feature>
<feature type="region of interest" description="Disordered" evidence="1">
    <location>
        <begin position="111"/>
        <end position="157"/>
    </location>
</feature>
<accession>A0ABD2KCD6</accession>
<dbReference type="Proteomes" id="UP001620645">
    <property type="component" value="Unassembled WGS sequence"/>
</dbReference>
<feature type="region of interest" description="Disordered" evidence="1">
    <location>
        <begin position="209"/>
        <end position="281"/>
    </location>
</feature>
<feature type="compositionally biased region" description="Gly residues" evidence="1">
    <location>
        <begin position="218"/>
        <end position="227"/>
    </location>
</feature>
<feature type="region of interest" description="Disordered" evidence="1">
    <location>
        <begin position="541"/>
        <end position="745"/>
    </location>
</feature>
<dbReference type="Pfam" id="PF24360">
    <property type="entry name" value="DUF7516"/>
    <property type="match status" value="1"/>
</dbReference>
<keyword evidence="4" id="KW-1185">Reference proteome</keyword>
<organism evidence="3 4">
    <name type="scientific">Heterodera schachtii</name>
    <name type="common">Sugarbeet cyst nematode worm</name>
    <name type="synonym">Tylenchus schachtii</name>
    <dbReference type="NCBI Taxonomy" id="97005"/>
    <lineage>
        <taxon>Eukaryota</taxon>
        <taxon>Metazoa</taxon>
        <taxon>Ecdysozoa</taxon>
        <taxon>Nematoda</taxon>
        <taxon>Chromadorea</taxon>
        <taxon>Rhabditida</taxon>
        <taxon>Tylenchina</taxon>
        <taxon>Tylenchomorpha</taxon>
        <taxon>Tylenchoidea</taxon>
        <taxon>Heteroderidae</taxon>
        <taxon>Heteroderinae</taxon>
        <taxon>Heterodera</taxon>
    </lineage>
</organism>
<gene>
    <name evidence="3" type="ORF">niasHS_001660</name>
</gene>
<feature type="compositionally biased region" description="Acidic residues" evidence="1">
    <location>
        <begin position="634"/>
        <end position="645"/>
    </location>
</feature>
<reference evidence="3 4" key="1">
    <citation type="submission" date="2024-10" db="EMBL/GenBank/DDBJ databases">
        <authorList>
            <person name="Kim D."/>
        </authorList>
    </citation>
    <scope>NUCLEOTIDE SEQUENCE [LARGE SCALE GENOMIC DNA]</scope>
    <source>
        <strain evidence="3">Taebaek</strain>
    </source>
</reference>
<feature type="compositionally biased region" description="Acidic residues" evidence="1">
    <location>
        <begin position="689"/>
        <end position="705"/>
    </location>
</feature>
<feature type="compositionally biased region" description="Polar residues" evidence="1">
    <location>
        <begin position="588"/>
        <end position="608"/>
    </location>
</feature>
<feature type="compositionally biased region" description="Polar residues" evidence="1">
    <location>
        <begin position="257"/>
        <end position="269"/>
    </location>
</feature>
<dbReference type="AlphaFoldDB" id="A0ABD2KCD6"/>
<protein>
    <recommendedName>
        <fullName evidence="2">DUF7516 domain-containing protein</fullName>
    </recommendedName>
</protein>